<dbReference type="PANTHER" id="PTHR33908">
    <property type="entry name" value="MANNOSYLTRANSFERASE YKCB-RELATED"/>
    <property type="match status" value="1"/>
</dbReference>
<dbReference type="PANTHER" id="PTHR33908:SF11">
    <property type="entry name" value="MEMBRANE PROTEIN"/>
    <property type="match status" value="1"/>
</dbReference>
<evidence type="ECO:0000256" key="2">
    <source>
        <dbReference type="ARBA" id="ARBA00022475"/>
    </source>
</evidence>
<evidence type="ECO:0000256" key="6">
    <source>
        <dbReference type="ARBA" id="ARBA00022989"/>
    </source>
</evidence>
<feature type="transmembrane region" description="Helical" evidence="8">
    <location>
        <begin position="28"/>
        <end position="49"/>
    </location>
</feature>
<keyword evidence="11" id="KW-1185">Reference proteome</keyword>
<feature type="domain" description="Glycosyltransferase RgtA/B/C/D-like" evidence="9">
    <location>
        <begin position="77"/>
        <end position="203"/>
    </location>
</feature>
<feature type="transmembrane region" description="Helical" evidence="8">
    <location>
        <begin position="259"/>
        <end position="278"/>
    </location>
</feature>
<dbReference type="InterPro" id="IPR050297">
    <property type="entry name" value="LipidA_mod_glycosyltrf_83"/>
</dbReference>
<dbReference type="Proteomes" id="UP001432209">
    <property type="component" value="Chromosome"/>
</dbReference>
<feature type="transmembrane region" description="Helical" evidence="8">
    <location>
        <begin position="346"/>
        <end position="364"/>
    </location>
</feature>
<feature type="transmembrane region" description="Helical" evidence="8">
    <location>
        <begin position="299"/>
        <end position="317"/>
    </location>
</feature>
<keyword evidence="2" id="KW-1003">Cell membrane</keyword>
<dbReference type="EMBL" id="CP109495">
    <property type="protein sequence ID" value="WUX51644.1"/>
    <property type="molecule type" value="Genomic_DNA"/>
</dbReference>
<feature type="transmembrane region" description="Helical" evidence="8">
    <location>
        <begin position="126"/>
        <end position="143"/>
    </location>
</feature>
<keyword evidence="7 8" id="KW-0472">Membrane</keyword>
<evidence type="ECO:0000256" key="4">
    <source>
        <dbReference type="ARBA" id="ARBA00022679"/>
    </source>
</evidence>
<comment type="subcellular location">
    <subcellularLocation>
        <location evidence="1">Cell membrane</location>
        <topology evidence="1">Multi-pass membrane protein</topology>
    </subcellularLocation>
</comment>
<keyword evidence="5 8" id="KW-0812">Transmembrane</keyword>
<sequence length="498" mass="53416">MSAEPATATRRTPARPTRTAPYGFWRRLLPFLAAVALASRLPSFLHPFWSPDEGYLAVQARILANGGELYETVVDRKPPLLPWLYEAAFTLFGDGSAQAMKLLAIAAQFTTAALLAAVARRRWGDRSGVTAGVLFLLISVGFIPQDTQAVTFEVVILPCTAAAVLCADRGRWGAAGVAVAGAFLTKQTGGVVLVPVLWLLWQAIGPGPSLRPALLRTGAGFAAPVAAAALLTDPAGFVFWTVTGSGAYAFSLTGSELHVLMRALVNSLILCLCCVGIVPPVRRALRTTRGPAGTPLTDLWVWFAASAGAVTVGFHFYGHYFLQLLPPIALLATAALRSLRHERLRHVLSVPAGACALFVIWAFFAPHAELTHAERVATAVRAHSAPTDRVLVWGMHPQTYRLADREPASRYLTAGLLTNFSGGRDGPQVGEEFGMPGAWRVFAEEMRARPPALIVDDSRGKPYAPERLPTLRRLLAAQYEPLPGTVEGTVLYVRSSGS</sequence>
<evidence type="ECO:0000313" key="11">
    <source>
        <dbReference type="Proteomes" id="UP001432209"/>
    </source>
</evidence>
<keyword evidence="6 8" id="KW-1133">Transmembrane helix</keyword>
<keyword evidence="3 10" id="KW-0328">Glycosyltransferase</keyword>
<dbReference type="EC" id="2.4.-.-" evidence="10"/>
<dbReference type="GO" id="GO:0016757">
    <property type="term" value="F:glycosyltransferase activity"/>
    <property type="evidence" value="ECO:0007669"/>
    <property type="project" value="UniProtKB-KW"/>
</dbReference>
<gene>
    <name evidence="10" type="ORF">OG442_08880</name>
</gene>
<dbReference type="InterPro" id="IPR038731">
    <property type="entry name" value="RgtA/B/C-like"/>
</dbReference>
<evidence type="ECO:0000256" key="5">
    <source>
        <dbReference type="ARBA" id="ARBA00022692"/>
    </source>
</evidence>
<name>A0ABZ1ZZF1_STRNV</name>
<protein>
    <submittedName>
        <fullName evidence="10">Glycosyltransferase family 39 protein</fullName>
        <ecNumber evidence="10">2.4.-.-</ecNumber>
    </submittedName>
</protein>
<evidence type="ECO:0000256" key="8">
    <source>
        <dbReference type="SAM" id="Phobius"/>
    </source>
</evidence>
<keyword evidence="4 10" id="KW-0808">Transferase</keyword>
<accession>A0ABZ1ZZF1</accession>
<reference evidence="10" key="1">
    <citation type="submission" date="2022-10" db="EMBL/GenBank/DDBJ databases">
        <title>The complete genomes of actinobacterial strains from the NBC collection.</title>
        <authorList>
            <person name="Joergensen T.S."/>
            <person name="Alvarez Arevalo M."/>
            <person name="Sterndorff E.B."/>
            <person name="Faurdal D."/>
            <person name="Vuksanovic O."/>
            <person name="Mourched A.-S."/>
            <person name="Charusanti P."/>
            <person name="Shaw S."/>
            <person name="Blin K."/>
            <person name="Weber T."/>
        </authorList>
    </citation>
    <scope>NUCLEOTIDE SEQUENCE</scope>
    <source>
        <strain evidence="10">NBC_01432</strain>
    </source>
</reference>
<feature type="transmembrane region" description="Helical" evidence="8">
    <location>
        <begin position="99"/>
        <end position="119"/>
    </location>
</feature>
<evidence type="ECO:0000256" key="1">
    <source>
        <dbReference type="ARBA" id="ARBA00004651"/>
    </source>
</evidence>
<feature type="transmembrane region" description="Helical" evidence="8">
    <location>
        <begin position="174"/>
        <end position="201"/>
    </location>
</feature>
<proteinExistence type="predicted"/>
<evidence type="ECO:0000313" key="10">
    <source>
        <dbReference type="EMBL" id="WUX51644.1"/>
    </source>
</evidence>
<feature type="transmembrane region" description="Helical" evidence="8">
    <location>
        <begin position="149"/>
        <end position="167"/>
    </location>
</feature>
<dbReference type="Pfam" id="PF13231">
    <property type="entry name" value="PMT_2"/>
    <property type="match status" value="1"/>
</dbReference>
<evidence type="ECO:0000259" key="9">
    <source>
        <dbReference type="Pfam" id="PF13231"/>
    </source>
</evidence>
<evidence type="ECO:0000256" key="3">
    <source>
        <dbReference type="ARBA" id="ARBA00022676"/>
    </source>
</evidence>
<dbReference type="RefSeq" id="WP_329075313.1">
    <property type="nucleotide sequence ID" value="NZ_CP109495.1"/>
</dbReference>
<evidence type="ECO:0000256" key="7">
    <source>
        <dbReference type="ARBA" id="ARBA00023136"/>
    </source>
</evidence>
<organism evidence="10 11">
    <name type="scientific">Streptomyces niveus</name>
    <name type="common">Streptomyces spheroides</name>
    <dbReference type="NCBI Taxonomy" id="193462"/>
    <lineage>
        <taxon>Bacteria</taxon>
        <taxon>Bacillati</taxon>
        <taxon>Actinomycetota</taxon>
        <taxon>Actinomycetes</taxon>
        <taxon>Kitasatosporales</taxon>
        <taxon>Streptomycetaceae</taxon>
        <taxon>Streptomyces</taxon>
    </lineage>
</organism>